<dbReference type="AlphaFoldDB" id="A0A917LGI3"/>
<evidence type="ECO:0000313" key="7">
    <source>
        <dbReference type="EMBL" id="GGG20835.1"/>
    </source>
</evidence>
<dbReference type="Pfam" id="PF09678">
    <property type="entry name" value="Caa3_CtaG"/>
    <property type="match status" value="1"/>
</dbReference>
<proteinExistence type="predicted"/>
<name>A0A917LGI3_9BACI</name>
<comment type="caution">
    <text evidence="7">The sequence shown here is derived from an EMBL/GenBank/DDBJ whole genome shotgun (WGS) entry which is preliminary data.</text>
</comment>
<dbReference type="GO" id="GO:0005886">
    <property type="term" value="C:plasma membrane"/>
    <property type="evidence" value="ECO:0007669"/>
    <property type="project" value="UniProtKB-SubCell"/>
</dbReference>
<evidence type="ECO:0000256" key="6">
    <source>
        <dbReference type="SAM" id="Phobius"/>
    </source>
</evidence>
<keyword evidence="8" id="KW-1185">Reference proteome</keyword>
<dbReference type="Proteomes" id="UP000616608">
    <property type="component" value="Unassembled WGS sequence"/>
</dbReference>
<keyword evidence="2" id="KW-1003">Cell membrane</keyword>
<feature type="transmembrane region" description="Helical" evidence="6">
    <location>
        <begin position="259"/>
        <end position="278"/>
    </location>
</feature>
<keyword evidence="5 6" id="KW-0472">Membrane</keyword>
<gene>
    <name evidence="7" type="primary">ctaG</name>
    <name evidence="7" type="ORF">GCM10007425_14080</name>
</gene>
<evidence type="ECO:0000256" key="4">
    <source>
        <dbReference type="ARBA" id="ARBA00022989"/>
    </source>
</evidence>
<evidence type="ECO:0000256" key="1">
    <source>
        <dbReference type="ARBA" id="ARBA00004651"/>
    </source>
</evidence>
<feature type="transmembrane region" description="Helical" evidence="6">
    <location>
        <begin position="181"/>
        <end position="205"/>
    </location>
</feature>
<dbReference type="InterPro" id="IPR019108">
    <property type="entry name" value="Caa3_assmbl_CtaG-rel"/>
</dbReference>
<comment type="subcellular location">
    <subcellularLocation>
        <location evidence="1">Cell membrane</location>
        <topology evidence="1">Multi-pass membrane protein</topology>
    </subcellularLocation>
</comment>
<feature type="transmembrane region" description="Helical" evidence="6">
    <location>
        <begin position="114"/>
        <end position="137"/>
    </location>
</feature>
<feature type="transmembrane region" description="Helical" evidence="6">
    <location>
        <begin position="12"/>
        <end position="30"/>
    </location>
</feature>
<dbReference type="InterPro" id="IPR014108">
    <property type="entry name" value="Caa3-assmbl_CtaG"/>
</dbReference>
<protein>
    <submittedName>
        <fullName evidence="7">Cytochrome c oxidase assembly factor CtaG</fullName>
    </submittedName>
</protein>
<keyword evidence="4 6" id="KW-1133">Transmembrane helix</keyword>
<evidence type="ECO:0000256" key="2">
    <source>
        <dbReference type="ARBA" id="ARBA00022475"/>
    </source>
</evidence>
<dbReference type="NCBIfam" id="TIGR02737">
    <property type="entry name" value="caa3_CtaG"/>
    <property type="match status" value="1"/>
</dbReference>
<dbReference type="EMBL" id="BMJT01000004">
    <property type="protein sequence ID" value="GGG20835.1"/>
    <property type="molecule type" value="Genomic_DNA"/>
</dbReference>
<dbReference type="RefSeq" id="WP_188614326.1">
    <property type="nucleotide sequence ID" value="NZ_BMJT01000004.1"/>
</dbReference>
<evidence type="ECO:0000256" key="5">
    <source>
        <dbReference type="ARBA" id="ARBA00023136"/>
    </source>
</evidence>
<evidence type="ECO:0000313" key="8">
    <source>
        <dbReference type="Proteomes" id="UP000616608"/>
    </source>
</evidence>
<organism evidence="7 8">
    <name type="scientific">Lysinibacillus alkalisoli</name>
    <dbReference type="NCBI Taxonomy" id="1911548"/>
    <lineage>
        <taxon>Bacteria</taxon>
        <taxon>Bacillati</taxon>
        <taxon>Bacillota</taxon>
        <taxon>Bacilli</taxon>
        <taxon>Bacillales</taxon>
        <taxon>Bacillaceae</taxon>
        <taxon>Lysinibacillus</taxon>
    </lineage>
</organism>
<keyword evidence="3 6" id="KW-0812">Transmembrane</keyword>
<feature type="transmembrane region" description="Helical" evidence="6">
    <location>
        <begin position="149"/>
        <end position="169"/>
    </location>
</feature>
<sequence length="316" mass="36170">MSISIFGFRALWNPELMVGVLLLTALYFLITVKFRHKFKESEPLKREEAIYFILAMVLFYGIKGTPIDLMGHILFTLHMIQMALMLLLLPIFVIKGIPWWVWKPVVEVPIIRNLLKVFTQPLVAILLFIGLFSVYHLPVVLDYVKLNTWLHGGFTLLLFVSAMLMYWPLMNPIPNGKKMKNLYSIAYIIGNAVLITPACALIIFAGEPIYTTYTDGEAWLKAMELCVPVDTLASLPVSISGPETFTSLSTVTDQQMGGVIMKILQEIIFGVLITIYFMRWYREDRATADEVTEKALKAHQEKWHKEQESLKQQHLS</sequence>
<reference evidence="7" key="2">
    <citation type="submission" date="2020-09" db="EMBL/GenBank/DDBJ databases">
        <authorList>
            <person name="Sun Q."/>
            <person name="Zhou Y."/>
        </authorList>
    </citation>
    <scope>NUCLEOTIDE SEQUENCE</scope>
    <source>
        <strain evidence="7">CGMCC 1.15760</strain>
    </source>
</reference>
<evidence type="ECO:0000256" key="3">
    <source>
        <dbReference type="ARBA" id="ARBA00022692"/>
    </source>
</evidence>
<accession>A0A917LGI3</accession>
<feature type="transmembrane region" description="Helical" evidence="6">
    <location>
        <begin position="79"/>
        <end position="102"/>
    </location>
</feature>
<feature type="transmembrane region" description="Helical" evidence="6">
    <location>
        <begin position="50"/>
        <end position="67"/>
    </location>
</feature>
<reference evidence="7" key="1">
    <citation type="journal article" date="2014" name="Int. J. Syst. Evol. Microbiol.">
        <title>Complete genome sequence of Corynebacterium casei LMG S-19264T (=DSM 44701T), isolated from a smear-ripened cheese.</title>
        <authorList>
            <consortium name="US DOE Joint Genome Institute (JGI-PGF)"/>
            <person name="Walter F."/>
            <person name="Albersmeier A."/>
            <person name="Kalinowski J."/>
            <person name="Ruckert C."/>
        </authorList>
    </citation>
    <scope>NUCLEOTIDE SEQUENCE</scope>
    <source>
        <strain evidence="7">CGMCC 1.15760</strain>
    </source>
</reference>